<keyword evidence="1" id="KW-0472">Membrane</keyword>
<dbReference type="Proteomes" id="UP000265798">
    <property type="component" value="Unassembled WGS sequence"/>
</dbReference>
<dbReference type="AlphaFoldDB" id="A0A396Z8Y4"/>
<proteinExistence type="predicted"/>
<dbReference type="InterPro" id="IPR025833">
    <property type="entry name" value="GDYXXLXY"/>
</dbReference>
<accession>A0A396Z8Y4</accession>
<gene>
    <name evidence="2" type="ORF">DLM75_09500</name>
</gene>
<protein>
    <submittedName>
        <fullName evidence="2">GDYXXLXY protein</fullName>
    </submittedName>
</protein>
<keyword evidence="1" id="KW-0812">Transmembrane</keyword>
<evidence type="ECO:0000313" key="3">
    <source>
        <dbReference type="Proteomes" id="UP000265798"/>
    </source>
</evidence>
<dbReference type="OrthoDB" id="4868247at2"/>
<dbReference type="EMBL" id="QHCT01000002">
    <property type="protein sequence ID" value="RHX90633.1"/>
    <property type="molecule type" value="Genomic_DNA"/>
</dbReference>
<comment type="caution">
    <text evidence="2">The sequence shown here is derived from an EMBL/GenBank/DDBJ whole genome shotgun (WGS) entry which is preliminary data.</text>
</comment>
<organism evidence="2 3">
    <name type="scientific">Leptospira stimsonii</name>
    <dbReference type="NCBI Taxonomy" id="2202203"/>
    <lineage>
        <taxon>Bacteria</taxon>
        <taxon>Pseudomonadati</taxon>
        <taxon>Spirochaetota</taxon>
        <taxon>Spirochaetia</taxon>
        <taxon>Leptospirales</taxon>
        <taxon>Leptospiraceae</taxon>
        <taxon>Leptospira</taxon>
    </lineage>
</organism>
<evidence type="ECO:0000313" key="2">
    <source>
        <dbReference type="EMBL" id="RHX90633.1"/>
    </source>
</evidence>
<reference evidence="3" key="1">
    <citation type="submission" date="2018-05" db="EMBL/GenBank/DDBJ databases">
        <title>Leptospira yasudae sp. nov. and Leptospira stimsonii sp. nov., two pathogenic species of the genus Leptospira isolated from environmental sources.</title>
        <authorList>
            <person name="Casanovas-Massana A."/>
            <person name="Hamond C."/>
            <person name="Santos L.A."/>
            <person name="Hacker K.P."/>
            <person name="Balassiano I."/>
            <person name="Medeiros M.A."/>
            <person name="Reis M.G."/>
            <person name="Ko A.I."/>
            <person name="Wunder E.A."/>
        </authorList>
    </citation>
    <scope>NUCLEOTIDE SEQUENCE [LARGE SCALE GENOMIC DNA]</scope>
    <source>
        <strain evidence="3">Yale</strain>
    </source>
</reference>
<dbReference type="RefSeq" id="WP_118968280.1">
    <property type="nucleotide sequence ID" value="NZ_QHCT01000002.1"/>
</dbReference>
<evidence type="ECO:0000256" key="1">
    <source>
        <dbReference type="SAM" id="Phobius"/>
    </source>
</evidence>
<dbReference type="Pfam" id="PF14345">
    <property type="entry name" value="GDYXXLXY"/>
    <property type="match status" value="1"/>
</dbReference>
<sequence length="181" mass="20834">MRILKYLLLVSFGIPVLFFAAEIVYLEFGKKSGKELILPIQGYDPRDLLSGHYLRYSISYQTEILCSDSNRETIRRKTKTEESHCVCYSHSGKILEGEGFFVENCDPDTLKSRDLCRVYLRGSCNSGRFKIGNERYYVNEQKAGEYEARLRKEKGVHIRLKVDTEGRAITDALIWEDGSSL</sequence>
<feature type="transmembrane region" description="Helical" evidence="1">
    <location>
        <begin position="6"/>
        <end position="26"/>
    </location>
</feature>
<name>A0A396Z8Y4_9LEPT</name>
<keyword evidence="1" id="KW-1133">Transmembrane helix</keyword>